<evidence type="ECO:0000256" key="3">
    <source>
        <dbReference type="ARBA" id="ARBA00022475"/>
    </source>
</evidence>
<keyword evidence="8" id="KW-1133">Transmembrane helix</keyword>
<dbReference type="Proteomes" id="UP001280121">
    <property type="component" value="Unassembled WGS sequence"/>
</dbReference>
<keyword evidence="6" id="KW-0732">Signal</keyword>
<evidence type="ECO:0000256" key="8">
    <source>
        <dbReference type="ARBA" id="ARBA00022989"/>
    </source>
</evidence>
<evidence type="ECO:0000313" key="14">
    <source>
        <dbReference type="EMBL" id="KAK2633916.1"/>
    </source>
</evidence>
<dbReference type="InterPro" id="IPR001611">
    <property type="entry name" value="Leu-rich_rpt"/>
</dbReference>
<organism evidence="14 15">
    <name type="scientific">Dipteronia dyeriana</name>
    <dbReference type="NCBI Taxonomy" id="168575"/>
    <lineage>
        <taxon>Eukaryota</taxon>
        <taxon>Viridiplantae</taxon>
        <taxon>Streptophyta</taxon>
        <taxon>Embryophyta</taxon>
        <taxon>Tracheophyta</taxon>
        <taxon>Spermatophyta</taxon>
        <taxon>Magnoliopsida</taxon>
        <taxon>eudicotyledons</taxon>
        <taxon>Gunneridae</taxon>
        <taxon>Pentapetalae</taxon>
        <taxon>rosids</taxon>
        <taxon>malvids</taxon>
        <taxon>Sapindales</taxon>
        <taxon>Sapindaceae</taxon>
        <taxon>Hippocastanoideae</taxon>
        <taxon>Acereae</taxon>
        <taxon>Dipteronia</taxon>
    </lineage>
</organism>
<dbReference type="Pfam" id="PF00560">
    <property type="entry name" value="LRR_1"/>
    <property type="match status" value="3"/>
</dbReference>
<dbReference type="PANTHER" id="PTHR48062">
    <property type="entry name" value="RECEPTOR-LIKE PROTEIN 14"/>
    <property type="match status" value="1"/>
</dbReference>
<dbReference type="InterPro" id="IPR013210">
    <property type="entry name" value="LRR_N_plant-typ"/>
</dbReference>
<evidence type="ECO:0000256" key="9">
    <source>
        <dbReference type="ARBA" id="ARBA00023136"/>
    </source>
</evidence>
<keyword evidence="4" id="KW-0433">Leucine-rich repeat</keyword>
<keyword evidence="9" id="KW-0472">Membrane</keyword>
<comment type="subcellular location">
    <subcellularLocation>
        <location evidence="1">Cell membrane</location>
        <topology evidence="1">Single-pass type I membrane protein</topology>
    </subcellularLocation>
</comment>
<evidence type="ECO:0000256" key="5">
    <source>
        <dbReference type="ARBA" id="ARBA00022692"/>
    </source>
</evidence>
<dbReference type="SMART" id="SM00369">
    <property type="entry name" value="LRR_TYP"/>
    <property type="match status" value="6"/>
</dbReference>
<keyword evidence="5" id="KW-0812">Transmembrane</keyword>
<evidence type="ECO:0000256" key="4">
    <source>
        <dbReference type="ARBA" id="ARBA00022614"/>
    </source>
</evidence>
<dbReference type="Gene3D" id="3.80.10.10">
    <property type="entry name" value="Ribonuclease Inhibitor"/>
    <property type="match status" value="3"/>
</dbReference>
<sequence>MFVSLQGCLNQISGCWEEERVALLQLKHFFNDPNSLQDWVEGGQHNNADCCQWERVECSSSARRVIRLGLQNTRDWELREWFRQEYLHNFTNLEELRLDGSYLHINLLQSIVVLTSPRELWMWICEVNGVLGSQGSDWLSISSNLEYPILEKNMFNNSILSSLGDLSSLKHLYLNDNRLKGIVDVQDSLNNLEVMDMSNNEIDKFIFRKDLTNLKNLKFLSMDYTSLDLGFLQMIGLMTTLETLSLLNCGLQSILPLEDISNNSFQGHIPKEVADLPSLETLNLSRNHFDGCIPSSIGDMNLQSLDFSYNNLSGEIPEHLVEGCTSLSVLVLSNNKLGGKIFSAKSNLTNLMTLQLNGNSFTGSIPDSLSKASYLAGLYLIDNKLSGRIPSWLENMSSLEDIIMANNHFEGDVPTKLCQLNQLRLVDLSHNNLSGYIPIRLDFTALHSSDHEVASPFCSETLLNCSPIINRGYPSEYPMNRIEESVEFTTKTLSYSYHGKVLTYMSGVDLSCNKLIGPIPPQVRNLTRIHTLNLSHNNLTGPIPLTFSKLKQIESLDLSYNNLNGKVPPQLVDLYTLSSFNVAHNNLSGRTPERVTQFNTFGENNYEGNPLLCGPPLHKSCETSRSTSPMPGASTDKEEDNDLIDMDIIYMSLRGPFLAQLPPLSIEAIAAHHHPKQGLIKSIPRARVFIGKRTTIERRGLVVELWQLQPRCPTTWLPPHLPGQGFGQRVHQGKAYNPREGETGFKFSLRSPSYKSIAHGIYRGMEPRSNISCCNDSIEDDEIYPPSTND</sequence>
<dbReference type="InterPro" id="IPR051502">
    <property type="entry name" value="RLP_Defense_Trigger"/>
</dbReference>
<evidence type="ECO:0000256" key="6">
    <source>
        <dbReference type="ARBA" id="ARBA00022729"/>
    </source>
</evidence>
<dbReference type="SUPFAM" id="SSF52058">
    <property type="entry name" value="L domain-like"/>
    <property type="match status" value="2"/>
</dbReference>
<dbReference type="FunFam" id="3.80.10.10:FF:000095">
    <property type="entry name" value="LRR receptor-like serine/threonine-protein kinase GSO1"/>
    <property type="match status" value="1"/>
</dbReference>
<evidence type="ECO:0000259" key="13">
    <source>
        <dbReference type="Pfam" id="PF08263"/>
    </source>
</evidence>
<keyword evidence="3" id="KW-1003">Cell membrane</keyword>
<keyword evidence="11" id="KW-0325">Glycoprotein</keyword>
<accession>A0AAD9WJX6</accession>
<dbReference type="Pfam" id="PF13855">
    <property type="entry name" value="LRR_8"/>
    <property type="match status" value="1"/>
</dbReference>
<keyword evidence="10" id="KW-0675">Receptor</keyword>
<comment type="caution">
    <text evidence="14">The sequence shown here is derived from an EMBL/GenBank/DDBJ whole genome shotgun (WGS) entry which is preliminary data.</text>
</comment>
<feature type="domain" description="Leucine-rich repeat-containing N-terminal plant-type" evidence="13">
    <location>
        <begin position="18"/>
        <end position="59"/>
    </location>
</feature>
<dbReference type="PANTHER" id="PTHR48062:SF21">
    <property type="entry name" value="RECEPTOR-LIKE PROTEIN 12"/>
    <property type="match status" value="1"/>
</dbReference>
<comment type="similarity">
    <text evidence="2">Belongs to the RLP family.</text>
</comment>
<evidence type="ECO:0000313" key="15">
    <source>
        <dbReference type="Proteomes" id="UP001280121"/>
    </source>
</evidence>
<evidence type="ECO:0000256" key="10">
    <source>
        <dbReference type="ARBA" id="ARBA00023170"/>
    </source>
</evidence>
<evidence type="ECO:0000256" key="2">
    <source>
        <dbReference type="ARBA" id="ARBA00009592"/>
    </source>
</evidence>
<keyword evidence="7" id="KW-0677">Repeat</keyword>
<dbReference type="AlphaFoldDB" id="A0AAD9WJX6"/>
<feature type="region of interest" description="Disordered" evidence="12">
    <location>
        <begin position="620"/>
        <end position="639"/>
    </location>
</feature>
<evidence type="ECO:0000256" key="7">
    <source>
        <dbReference type="ARBA" id="ARBA00022737"/>
    </source>
</evidence>
<dbReference type="EMBL" id="JANJYI010000009">
    <property type="protein sequence ID" value="KAK2633916.1"/>
    <property type="molecule type" value="Genomic_DNA"/>
</dbReference>
<reference evidence="14" key="1">
    <citation type="journal article" date="2023" name="Plant J.">
        <title>Genome sequences and population genomics provide insights into the demographic history, inbreeding, and mutation load of two 'living fossil' tree species of Dipteronia.</title>
        <authorList>
            <person name="Feng Y."/>
            <person name="Comes H.P."/>
            <person name="Chen J."/>
            <person name="Zhu S."/>
            <person name="Lu R."/>
            <person name="Zhang X."/>
            <person name="Li P."/>
            <person name="Qiu J."/>
            <person name="Olsen K.M."/>
            <person name="Qiu Y."/>
        </authorList>
    </citation>
    <scope>NUCLEOTIDE SEQUENCE</scope>
    <source>
        <strain evidence="14">KIB01</strain>
    </source>
</reference>
<evidence type="ECO:0000256" key="11">
    <source>
        <dbReference type="ARBA" id="ARBA00023180"/>
    </source>
</evidence>
<dbReference type="PROSITE" id="PS51450">
    <property type="entry name" value="LRR"/>
    <property type="match status" value="1"/>
</dbReference>
<dbReference type="Pfam" id="PF08263">
    <property type="entry name" value="LRRNT_2"/>
    <property type="match status" value="1"/>
</dbReference>
<dbReference type="GO" id="GO:0005886">
    <property type="term" value="C:plasma membrane"/>
    <property type="evidence" value="ECO:0007669"/>
    <property type="project" value="UniProtKB-SubCell"/>
</dbReference>
<keyword evidence="15" id="KW-1185">Reference proteome</keyword>
<dbReference type="PRINTS" id="PR00019">
    <property type="entry name" value="LEURICHRPT"/>
</dbReference>
<evidence type="ECO:0000256" key="1">
    <source>
        <dbReference type="ARBA" id="ARBA00004251"/>
    </source>
</evidence>
<dbReference type="InterPro" id="IPR003591">
    <property type="entry name" value="Leu-rich_rpt_typical-subtyp"/>
</dbReference>
<protein>
    <recommendedName>
        <fullName evidence="13">Leucine-rich repeat-containing N-terminal plant-type domain-containing protein</fullName>
    </recommendedName>
</protein>
<dbReference type="FunFam" id="3.80.10.10:FF:000111">
    <property type="entry name" value="LRR receptor-like serine/threonine-protein kinase ERECTA"/>
    <property type="match status" value="1"/>
</dbReference>
<dbReference type="InterPro" id="IPR032675">
    <property type="entry name" value="LRR_dom_sf"/>
</dbReference>
<name>A0AAD9WJX6_9ROSI</name>
<gene>
    <name evidence="14" type="ORF">Ddye_028708</name>
</gene>
<evidence type="ECO:0000256" key="12">
    <source>
        <dbReference type="SAM" id="MobiDB-lite"/>
    </source>
</evidence>
<proteinExistence type="inferred from homology"/>